<feature type="domain" description="Epidermal growth factor receptor-like transmembrane-juxtamembrane segment" evidence="6">
    <location>
        <begin position="404"/>
        <end position="429"/>
    </location>
</feature>
<name>A0ABR3F077_9AGAR</name>
<accession>A0ABR3F077</accession>
<feature type="region of interest" description="Disordered" evidence="4">
    <location>
        <begin position="380"/>
        <end position="399"/>
    </location>
</feature>
<feature type="transmembrane region" description="Helical" evidence="5">
    <location>
        <begin position="402"/>
        <end position="425"/>
    </location>
</feature>
<evidence type="ECO:0000259" key="6">
    <source>
        <dbReference type="Pfam" id="PF21314"/>
    </source>
</evidence>
<keyword evidence="5" id="KW-1133">Transmembrane helix</keyword>
<evidence type="ECO:0000256" key="5">
    <source>
        <dbReference type="SAM" id="Phobius"/>
    </source>
</evidence>
<keyword evidence="1" id="KW-0597">Phosphoprotein</keyword>
<keyword evidence="3" id="KW-0067">ATP-binding</keyword>
<keyword evidence="5" id="KW-0812">Transmembrane</keyword>
<evidence type="ECO:0000313" key="7">
    <source>
        <dbReference type="EMBL" id="KAL0568591.1"/>
    </source>
</evidence>
<evidence type="ECO:0000256" key="1">
    <source>
        <dbReference type="ARBA" id="ARBA00022553"/>
    </source>
</evidence>
<dbReference type="Proteomes" id="UP001465976">
    <property type="component" value="Unassembled WGS sequence"/>
</dbReference>
<organism evidence="7 8">
    <name type="scientific">Marasmius crinis-equi</name>
    <dbReference type="NCBI Taxonomy" id="585013"/>
    <lineage>
        <taxon>Eukaryota</taxon>
        <taxon>Fungi</taxon>
        <taxon>Dikarya</taxon>
        <taxon>Basidiomycota</taxon>
        <taxon>Agaricomycotina</taxon>
        <taxon>Agaricomycetes</taxon>
        <taxon>Agaricomycetidae</taxon>
        <taxon>Agaricales</taxon>
        <taxon>Marasmiineae</taxon>
        <taxon>Marasmiaceae</taxon>
        <taxon>Marasmius</taxon>
    </lineage>
</organism>
<keyword evidence="8" id="KW-1185">Reference proteome</keyword>
<keyword evidence="5" id="KW-0472">Membrane</keyword>
<keyword evidence="2" id="KW-0547">Nucleotide-binding</keyword>
<evidence type="ECO:0000256" key="3">
    <source>
        <dbReference type="ARBA" id="ARBA00022840"/>
    </source>
</evidence>
<dbReference type="InterPro" id="IPR008928">
    <property type="entry name" value="6-hairpin_glycosidase_sf"/>
</dbReference>
<evidence type="ECO:0000256" key="4">
    <source>
        <dbReference type="SAM" id="MobiDB-lite"/>
    </source>
</evidence>
<evidence type="ECO:0000313" key="8">
    <source>
        <dbReference type="Proteomes" id="UP001465976"/>
    </source>
</evidence>
<evidence type="ECO:0000256" key="2">
    <source>
        <dbReference type="ARBA" id="ARBA00022741"/>
    </source>
</evidence>
<dbReference type="InterPro" id="IPR049328">
    <property type="entry name" value="TM_ErbB1"/>
</dbReference>
<gene>
    <name evidence="7" type="ORF">V5O48_013391</name>
</gene>
<dbReference type="SUPFAM" id="SSF48208">
    <property type="entry name" value="Six-hairpin glycosidases"/>
    <property type="match status" value="1"/>
</dbReference>
<dbReference type="EMBL" id="JBAHYK010001299">
    <property type="protein sequence ID" value="KAL0568591.1"/>
    <property type="molecule type" value="Genomic_DNA"/>
</dbReference>
<feature type="region of interest" description="Disordered" evidence="4">
    <location>
        <begin position="528"/>
        <end position="559"/>
    </location>
</feature>
<dbReference type="Gene3D" id="1.50.10.20">
    <property type="match status" value="1"/>
</dbReference>
<proteinExistence type="predicted"/>
<protein>
    <recommendedName>
        <fullName evidence="6">Epidermal growth factor receptor-like transmembrane-juxtamembrane segment domain-containing protein</fullName>
    </recommendedName>
</protein>
<dbReference type="Pfam" id="PF21314">
    <property type="entry name" value="TM_ErbB1"/>
    <property type="match status" value="1"/>
</dbReference>
<reference evidence="7 8" key="1">
    <citation type="submission" date="2024-02" db="EMBL/GenBank/DDBJ databases">
        <title>A draft genome for the cacao thread blight pathogen Marasmius crinis-equi.</title>
        <authorList>
            <person name="Cohen S.P."/>
            <person name="Baruah I.K."/>
            <person name="Amoako-Attah I."/>
            <person name="Bukari Y."/>
            <person name="Meinhardt L.W."/>
            <person name="Bailey B.A."/>
        </authorList>
    </citation>
    <scope>NUCLEOTIDE SEQUENCE [LARGE SCALE GENOMIC DNA]</scope>
    <source>
        <strain evidence="7 8">GH-76</strain>
    </source>
</reference>
<comment type="caution">
    <text evidence="7">The sequence shown here is derived from an EMBL/GenBank/DDBJ whole genome shotgun (WGS) entry which is preliminary data.</text>
</comment>
<sequence>MSLDSSKWRKPAFTTPLQERVDTALAALERTVRNLTSDGQFQDAQYYYQTGLLYSQMAEFDLVTNQTRYKERVLGFLRARDREREVINPFLRDGLAHGYAAARSYLAYNDSECLNYAINWWQWAERWTITDAEVASGSVEGKDFTLQSQCSDKTVAGGTFDASANRKNSVVSLMSSGYFLTLSSLLREATSNQTYLDYASSSFNFIRTHLLPTSGYLPQHSIPLDSADSAKCTTAASGDSANAGEWIEALAAYNSISSSDSTKELLRGTFDAAMTNKEWHTSEQILQYHPESLMSNLNLPRGLTTYYQRNTTSEVRKDIEKYLAVQYNAILDQGTVSGSNLYSPKWTETASTQSDLDVDAQIAAQQVLITAISLSYSRAGSPGTVGPPPGHHSGSADSKSKALVGGVVGGVIGLVILLLGIWFAWRRRRRNQNLTKVVRETRVARPYEVRTEPRAIPPAVNNSEAVVLTPTEKAPITVTSPSTTEAGDSLSDLRSISGGGQSTQVRTHLNEEVQRLQLDMEHVLRVLSQRSAMSPRDSEGEGMEDLPPPPEYPGNDRGP</sequence>